<evidence type="ECO:0000256" key="1">
    <source>
        <dbReference type="ARBA" id="ARBA00008891"/>
    </source>
</evidence>
<dbReference type="InterPro" id="IPR011050">
    <property type="entry name" value="Pectin_lyase_fold/virulence"/>
</dbReference>
<comment type="similarity">
    <text evidence="1">Belongs to the pectinesterase family.</text>
</comment>
<comment type="caution">
    <text evidence="6">The sequence shown here is derived from an EMBL/GenBank/DDBJ whole genome shotgun (WGS) entry which is preliminary data.</text>
</comment>
<feature type="domain" description="Pectinesterase catalytic" evidence="5">
    <location>
        <begin position="29"/>
        <end position="332"/>
    </location>
</feature>
<dbReference type="InterPro" id="IPR012334">
    <property type="entry name" value="Pectin_lyas_fold"/>
</dbReference>
<dbReference type="PANTHER" id="PTHR31321:SF57">
    <property type="entry name" value="PECTINESTERASE 53-RELATED"/>
    <property type="match status" value="1"/>
</dbReference>
<dbReference type="GO" id="GO:0009279">
    <property type="term" value="C:cell outer membrane"/>
    <property type="evidence" value="ECO:0007669"/>
    <property type="project" value="TreeGrafter"/>
</dbReference>
<dbReference type="SUPFAM" id="SSF51126">
    <property type="entry name" value="Pectin lyase-like"/>
    <property type="match status" value="1"/>
</dbReference>
<sequence>MKKILFASTLLASVNACALSTQATQWNAVVSATPQAGQYATIAQALSAAPTQGTPWRILIKDGRWQERLVIDRPVTLIGQSREKTIIEADTPAGSLDSNGNKLGTSRTSTVEIRANGVTMENLTIRNSFDFPANRALPEGDPRKLKDTQAVALMIADNVDQARFRRVKLEGYQDTFYSKSGSRSYFTDCIVTGHVDFIFGSGIAVFDRCDIIARNRTDVSSPLGYIAAPSTPSTAKYGLIFIKSKISKEAEVPARSFALGRPWHPTTQFSDGRYADPNAIGLAAFIHCDIDEHIYGWDKMSGKNKAGEKTWFYPQDSRFYEFSNSGPGAGQGGEHYQLSAVDAAHYTIETIFSGWQPELLN</sequence>
<evidence type="ECO:0000256" key="4">
    <source>
        <dbReference type="SAM" id="SignalP"/>
    </source>
</evidence>
<protein>
    <submittedName>
        <fullName evidence="6">Pectinesterase A</fullName>
    </submittedName>
</protein>
<dbReference type="GO" id="GO:0042545">
    <property type="term" value="P:cell wall modification"/>
    <property type="evidence" value="ECO:0007669"/>
    <property type="project" value="InterPro"/>
</dbReference>
<feature type="signal peptide" evidence="4">
    <location>
        <begin position="1"/>
        <end position="18"/>
    </location>
</feature>
<dbReference type="EMBL" id="VCHQ01000011">
    <property type="protein sequence ID" value="TLV19163.1"/>
    <property type="molecule type" value="Genomic_DNA"/>
</dbReference>
<name>A0A5R9LJC7_9ENTR</name>
<organism evidence="6 7">
    <name type="scientific">Klebsiella indica</name>
    <dbReference type="NCBI Taxonomy" id="2582917"/>
    <lineage>
        <taxon>Bacteria</taxon>
        <taxon>Pseudomonadati</taxon>
        <taxon>Pseudomonadota</taxon>
        <taxon>Gammaproteobacteria</taxon>
        <taxon>Enterobacterales</taxon>
        <taxon>Enterobacteriaceae</taxon>
        <taxon>Klebsiella/Raoultella group</taxon>
        <taxon>Klebsiella</taxon>
    </lineage>
</organism>
<keyword evidence="3" id="KW-0063">Aspartyl esterase</keyword>
<evidence type="ECO:0000313" key="6">
    <source>
        <dbReference type="EMBL" id="TLV19163.1"/>
    </source>
</evidence>
<dbReference type="PANTHER" id="PTHR31321">
    <property type="entry name" value="ACYL-COA THIOESTER HYDROLASE YBHC-RELATED"/>
    <property type="match status" value="1"/>
</dbReference>
<gene>
    <name evidence="6" type="ORF">FE839_09290</name>
</gene>
<evidence type="ECO:0000256" key="2">
    <source>
        <dbReference type="ARBA" id="ARBA00022801"/>
    </source>
</evidence>
<reference evidence="6 7" key="1">
    <citation type="submission" date="2019-05" db="EMBL/GenBank/DDBJ databases">
        <title>Genome sequence of Klebsiella sp strain TOUT106.</title>
        <authorList>
            <person name="Rahi P."/>
            <person name="Chaudhari D."/>
        </authorList>
    </citation>
    <scope>NUCLEOTIDE SEQUENCE [LARGE SCALE GENOMIC DNA]</scope>
    <source>
        <strain evidence="6 7">TOUT106</strain>
    </source>
</reference>
<keyword evidence="2" id="KW-0378">Hydrolase</keyword>
<dbReference type="GO" id="GO:0030599">
    <property type="term" value="F:pectinesterase activity"/>
    <property type="evidence" value="ECO:0007669"/>
    <property type="project" value="InterPro"/>
</dbReference>
<evidence type="ECO:0000256" key="3">
    <source>
        <dbReference type="ARBA" id="ARBA00023085"/>
    </source>
</evidence>
<accession>A0A5R9LJC7</accession>
<dbReference type="Gene3D" id="2.160.20.10">
    <property type="entry name" value="Single-stranded right-handed beta-helix, Pectin lyase-like"/>
    <property type="match status" value="1"/>
</dbReference>
<dbReference type="Pfam" id="PF01095">
    <property type="entry name" value="Pectinesterase"/>
    <property type="match status" value="1"/>
</dbReference>
<dbReference type="InterPro" id="IPR000070">
    <property type="entry name" value="Pectinesterase_cat"/>
</dbReference>
<dbReference type="Proteomes" id="UP000307430">
    <property type="component" value="Unassembled WGS sequence"/>
</dbReference>
<evidence type="ECO:0000259" key="5">
    <source>
        <dbReference type="Pfam" id="PF01095"/>
    </source>
</evidence>
<keyword evidence="7" id="KW-1185">Reference proteome</keyword>
<dbReference type="AlphaFoldDB" id="A0A5R9LJC7"/>
<dbReference type="RefSeq" id="WP_138360550.1">
    <property type="nucleotide sequence ID" value="NZ_JBCIVH010000001.1"/>
</dbReference>
<feature type="chain" id="PRO_5024299744" evidence="4">
    <location>
        <begin position="19"/>
        <end position="361"/>
    </location>
</feature>
<proteinExistence type="inferred from homology"/>
<evidence type="ECO:0000313" key="7">
    <source>
        <dbReference type="Proteomes" id="UP000307430"/>
    </source>
</evidence>
<keyword evidence="4" id="KW-0732">Signal</keyword>